<dbReference type="InterPro" id="IPR013159">
    <property type="entry name" value="DnaA_C"/>
</dbReference>
<dbReference type="InterPro" id="IPR010921">
    <property type="entry name" value="Trp_repressor/repl_initiator"/>
</dbReference>
<dbReference type="PANTHER" id="PTHR30050:SF2">
    <property type="entry name" value="CHROMOSOMAL REPLICATION INITIATOR PROTEIN DNAA"/>
    <property type="match status" value="1"/>
</dbReference>
<keyword evidence="2 7" id="KW-0235">DNA replication</keyword>
<evidence type="ECO:0000256" key="9">
    <source>
        <dbReference type="RuleBase" id="RU000577"/>
    </source>
</evidence>
<name>A0A5K8A310_9BACT</name>
<dbReference type="Gene3D" id="1.10.1750.10">
    <property type="match status" value="1"/>
</dbReference>
<feature type="binding site" evidence="7">
    <location>
        <position position="152"/>
    </location>
    <ligand>
        <name>ATP</name>
        <dbReference type="ChEBI" id="CHEBI:30616"/>
    </ligand>
</feature>
<dbReference type="GO" id="GO:0008289">
    <property type="term" value="F:lipid binding"/>
    <property type="evidence" value="ECO:0007669"/>
    <property type="project" value="UniProtKB-KW"/>
</dbReference>
<dbReference type="SMART" id="SM00760">
    <property type="entry name" value="Bac_DnaA_C"/>
    <property type="match status" value="1"/>
</dbReference>
<dbReference type="Gene3D" id="3.40.50.300">
    <property type="entry name" value="P-loop containing nucleotide triphosphate hydrolases"/>
    <property type="match status" value="1"/>
</dbReference>
<keyword evidence="4 7" id="KW-0067">ATP-binding</keyword>
<dbReference type="Gene3D" id="1.10.8.60">
    <property type="match status" value="1"/>
</dbReference>
<dbReference type="GO" id="GO:0005886">
    <property type="term" value="C:plasma membrane"/>
    <property type="evidence" value="ECO:0007669"/>
    <property type="project" value="TreeGrafter"/>
</dbReference>
<dbReference type="CDD" id="cd06571">
    <property type="entry name" value="Bac_DnaA_C"/>
    <property type="match status" value="1"/>
</dbReference>
<feature type="binding site" evidence="7">
    <location>
        <position position="154"/>
    </location>
    <ligand>
        <name>ATP</name>
        <dbReference type="ChEBI" id="CHEBI:30616"/>
    </ligand>
</feature>
<comment type="caution">
    <text evidence="7">Lacks conserved residue(s) required for the propagation of feature annotation.</text>
</comment>
<dbReference type="NCBIfam" id="TIGR00362">
    <property type="entry name" value="DnaA"/>
    <property type="match status" value="1"/>
</dbReference>
<evidence type="ECO:0000256" key="2">
    <source>
        <dbReference type="ARBA" id="ARBA00022705"/>
    </source>
</evidence>
<evidence type="ECO:0000256" key="3">
    <source>
        <dbReference type="ARBA" id="ARBA00022741"/>
    </source>
</evidence>
<dbReference type="InterPro" id="IPR027417">
    <property type="entry name" value="P-loop_NTPase"/>
</dbReference>
<evidence type="ECO:0000256" key="6">
    <source>
        <dbReference type="ARBA" id="ARBA00023125"/>
    </source>
</evidence>
<proteinExistence type="inferred from homology"/>
<evidence type="ECO:0000313" key="12">
    <source>
        <dbReference type="EMBL" id="BBO86821.1"/>
    </source>
</evidence>
<dbReference type="InterPro" id="IPR013317">
    <property type="entry name" value="DnaA_dom"/>
</dbReference>
<comment type="similarity">
    <text evidence="7 10">Belongs to the DnaA family.</text>
</comment>
<dbReference type="GO" id="GO:0003688">
    <property type="term" value="F:DNA replication origin binding"/>
    <property type="evidence" value="ECO:0007669"/>
    <property type="project" value="UniProtKB-UniRule"/>
</dbReference>
<evidence type="ECO:0000313" key="13">
    <source>
        <dbReference type="Proteomes" id="UP000422108"/>
    </source>
</evidence>
<dbReference type="SUPFAM" id="SSF48295">
    <property type="entry name" value="TrpR-like"/>
    <property type="match status" value="1"/>
</dbReference>
<dbReference type="GO" id="GO:0006275">
    <property type="term" value="P:regulation of DNA replication"/>
    <property type="evidence" value="ECO:0007669"/>
    <property type="project" value="UniProtKB-UniRule"/>
</dbReference>
<dbReference type="InterPro" id="IPR038454">
    <property type="entry name" value="DnaA_N_sf"/>
</dbReference>
<keyword evidence="1 7" id="KW-0963">Cytoplasm</keyword>
<comment type="subunit">
    <text evidence="7">Oligomerizes as a right-handed, spiral filament on DNA at oriC.</text>
</comment>
<keyword evidence="3 7" id="KW-0547">Nucleotide-binding</keyword>
<dbReference type="PRINTS" id="PR00051">
    <property type="entry name" value="DNAA"/>
</dbReference>
<dbReference type="Proteomes" id="UP000422108">
    <property type="component" value="Chromosome"/>
</dbReference>
<evidence type="ECO:0000256" key="10">
    <source>
        <dbReference type="RuleBase" id="RU004227"/>
    </source>
</evidence>
<keyword evidence="5 7" id="KW-0446">Lipid-binding</keyword>
<keyword evidence="6 7" id="KW-0238">DNA-binding</keyword>
<comment type="function">
    <text evidence="7 9">Plays an essential role in the initiation and regulation of chromosomal replication. ATP-DnaA binds to the origin of replication (oriC) to initiate formation of the DNA replication initiation complex once per cell cycle. Binds the DnaA box (a 9 base pair repeat at the origin) and separates the double-stranded (ds)DNA. Forms a right-handed helical filament on oriC DNA; dsDNA binds to the exterior of the filament while single-stranded (ss)DNA is stabiized in the filament's interior. The ATP-DnaA-oriC complex binds and stabilizes one strand of the AT-rich DNA unwinding element (DUE), permitting loading of DNA polymerase. After initiation quickly degrades to an ADP-DnaA complex that is not apt for DNA replication. Binds acidic phospholipids.</text>
</comment>
<dbReference type="PANTHER" id="PTHR30050">
    <property type="entry name" value="CHROMOSOMAL REPLICATION INITIATOR PROTEIN DNAA"/>
    <property type="match status" value="1"/>
</dbReference>
<reference evidence="12 13" key="1">
    <citation type="submission" date="2019-11" db="EMBL/GenBank/DDBJ databases">
        <title>Comparative genomics of hydrocarbon-degrading Desulfosarcina strains.</title>
        <authorList>
            <person name="Watanabe M."/>
            <person name="Kojima H."/>
            <person name="Fukui M."/>
        </authorList>
    </citation>
    <scope>NUCLEOTIDE SEQUENCE [LARGE SCALE GENOMIC DNA]</scope>
    <source>
        <strain evidence="13">oXyS1</strain>
    </source>
</reference>
<sequence>MDQIWKRVKSLLKEKVPGHSYRMWIEPIEFCEDCADTIVLSCPNPFSRKRISEQYGKLIESALCDAAGQPLKMNLIVGAAHPADSPENPEERQMKLPEMDLPARGGQLLRQDYTFDQFVVGKNSDFAYTAALSLAARKLGNQNALYLHSKTGLGKSHLSQAVGHHILKAFPNERVYYITAEDFMNEMTGAYRSDNIHQFKDKYRHNCDVLLLEDVHFLSGKNGTQEELSNTLESLMNSNKKVIYSSCYLPSEIPKVNDKLKSRLSCGLISKIDLPDYKVRLRILKKAARSGGFALPDIVLQYLASELVDDVRQLKSGLIGVAARASLLGSAVDLELARNVVDDIVTSREQITLDSIKQLVCKYYKVTLADLTSRSRRQAIVRPRQVAMYLSRRYTDHSLQTIGRSFNRYHATTLHALKAVEKGLKENGPFQKHVDFLSQRLEKGRG</sequence>
<dbReference type="SUPFAM" id="SSF52540">
    <property type="entry name" value="P-loop containing nucleoside triphosphate hydrolases"/>
    <property type="match status" value="1"/>
</dbReference>
<feature type="binding site" evidence="7">
    <location>
        <position position="156"/>
    </location>
    <ligand>
        <name>ATP</name>
        <dbReference type="ChEBI" id="CHEBI:30616"/>
    </ligand>
</feature>
<dbReference type="InterPro" id="IPR024633">
    <property type="entry name" value="DnaA_N_dom"/>
</dbReference>
<protein>
    <recommendedName>
        <fullName evidence="7 8">Chromosomal replication initiator protein DnaA</fullName>
    </recommendedName>
</protein>
<feature type="region of interest" description="Domain IV, binds dsDNA" evidence="7">
    <location>
        <begin position="326"/>
        <end position="446"/>
    </location>
</feature>
<evidence type="ECO:0000256" key="1">
    <source>
        <dbReference type="ARBA" id="ARBA00022490"/>
    </source>
</evidence>
<dbReference type="Pfam" id="PF11638">
    <property type="entry name" value="DnaA_N"/>
    <property type="match status" value="1"/>
</dbReference>
<evidence type="ECO:0000256" key="4">
    <source>
        <dbReference type="ARBA" id="ARBA00022840"/>
    </source>
</evidence>
<dbReference type="Pfam" id="PF08299">
    <property type="entry name" value="Bac_DnaA_C"/>
    <property type="match status" value="1"/>
</dbReference>
<evidence type="ECO:0000259" key="11">
    <source>
        <dbReference type="SMART" id="SM00760"/>
    </source>
</evidence>
<feature type="binding site" evidence="7">
    <location>
        <position position="155"/>
    </location>
    <ligand>
        <name>ATP</name>
        <dbReference type="ChEBI" id="CHEBI:30616"/>
    </ligand>
</feature>
<dbReference type="InterPro" id="IPR001957">
    <property type="entry name" value="Chromosome_initiator_DnaA"/>
</dbReference>
<dbReference type="RefSeq" id="WP_155308333.1">
    <property type="nucleotide sequence ID" value="NZ_AP021879.1"/>
</dbReference>
<dbReference type="Pfam" id="PF00308">
    <property type="entry name" value="Bac_DnaA"/>
    <property type="match status" value="1"/>
</dbReference>
<evidence type="ECO:0000256" key="7">
    <source>
        <dbReference type="HAMAP-Rule" id="MF_00377"/>
    </source>
</evidence>
<dbReference type="CDD" id="cd00009">
    <property type="entry name" value="AAA"/>
    <property type="match status" value="1"/>
</dbReference>
<feature type="region of interest" description="Domain I, interacts with DnaA modulators" evidence="7">
    <location>
        <begin position="1"/>
        <end position="98"/>
    </location>
</feature>
<comment type="subcellular location">
    <subcellularLocation>
        <location evidence="7">Cytoplasm</location>
    </subcellularLocation>
</comment>
<dbReference type="GO" id="GO:0006270">
    <property type="term" value="P:DNA replication initiation"/>
    <property type="evidence" value="ECO:0007669"/>
    <property type="project" value="UniProtKB-UniRule"/>
</dbReference>
<dbReference type="GO" id="GO:0005737">
    <property type="term" value="C:cytoplasm"/>
    <property type="evidence" value="ECO:0007669"/>
    <property type="project" value="UniProtKB-SubCell"/>
</dbReference>
<evidence type="ECO:0000256" key="5">
    <source>
        <dbReference type="ARBA" id="ARBA00023121"/>
    </source>
</evidence>
<dbReference type="InterPro" id="IPR020591">
    <property type="entry name" value="Chromosome_initiator_DnaA-like"/>
</dbReference>
<dbReference type="GO" id="GO:0005524">
    <property type="term" value="F:ATP binding"/>
    <property type="evidence" value="ECO:0007669"/>
    <property type="project" value="UniProtKB-UniRule"/>
</dbReference>
<organism evidence="12 13">
    <name type="scientific">Desulfosarcina ovata subsp. ovata</name>
    <dbReference type="NCBI Taxonomy" id="2752305"/>
    <lineage>
        <taxon>Bacteria</taxon>
        <taxon>Pseudomonadati</taxon>
        <taxon>Thermodesulfobacteriota</taxon>
        <taxon>Desulfobacteria</taxon>
        <taxon>Desulfobacterales</taxon>
        <taxon>Desulfosarcinaceae</taxon>
        <taxon>Desulfosarcina</taxon>
    </lineage>
</organism>
<feature type="domain" description="Chromosomal replication initiator DnaA C-terminal" evidence="11">
    <location>
        <begin position="352"/>
        <end position="420"/>
    </location>
</feature>
<dbReference type="HAMAP" id="MF_00377">
    <property type="entry name" value="DnaA_bact"/>
    <property type="match status" value="1"/>
</dbReference>
<comment type="domain">
    <text evidence="7">Domain I is involved in oligomerization and binding regulators, domain II is flexibile and of varying length in different bacteria, domain III forms the AAA+ region, while domain IV binds dsDNA.</text>
</comment>
<evidence type="ECO:0000256" key="8">
    <source>
        <dbReference type="NCBIfam" id="TIGR00362"/>
    </source>
</evidence>
<dbReference type="AlphaFoldDB" id="A0A5K8A310"/>
<keyword evidence="13" id="KW-1185">Reference proteome</keyword>
<accession>A0A5K8A310</accession>
<dbReference type="Gene3D" id="3.30.300.180">
    <property type="match status" value="1"/>
</dbReference>
<dbReference type="EMBL" id="AP021879">
    <property type="protein sequence ID" value="BBO86821.1"/>
    <property type="molecule type" value="Genomic_DNA"/>
</dbReference>
<gene>
    <name evidence="7 12" type="primary">dnaA</name>
    <name evidence="12" type="ORF">DSCOOX_00010</name>
</gene>